<gene>
    <name evidence="5" type="ORF">ACA1_077180</name>
</gene>
<evidence type="ECO:0000256" key="2">
    <source>
        <dbReference type="ARBA" id="ARBA00023157"/>
    </source>
</evidence>
<dbReference type="KEGG" id="acan:ACA1_077180"/>
<dbReference type="RefSeq" id="XP_004335877.1">
    <property type="nucleotide sequence ID" value="XM_004335829.1"/>
</dbReference>
<feature type="signal peptide" evidence="3">
    <location>
        <begin position="1"/>
        <end position="28"/>
    </location>
</feature>
<dbReference type="Pfam" id="PF03024">
    <property type="entry name" value="Folate_rec"/>
    <property type="match status" value="1"/>
</dbReference>
<feature type="chain" id="PRO_5003989870" description="Folate receptor-like domain-containing protein" evidence="3">
    <location>
        <begin position="29"/>
        <end position="202"/>
    </location>
</feature>
<protein>
    <recommendedName>
        <fullName evidence="4">Folate receptor-like domain-containing protein</fullName>
    </recommendedName>
</protein>
<proteinExistence type="predicted"/>
<dbReference type="InterPro" id="IPR018143">
    <property type="entry name" value="Folate_rcpt-like"/>
</dbReference>
<reference evidence="5 6" key="1">
    <citation type="journal article" date="2013" name="Genome Biol.">
        <title>Genome of Acanthamoeba castellanii highlights extensive lateral gene transfer and early evolution of tyrosine kinase signaling.</title>
        <authorList>
            <person name="Clarke M."/>
            <person name="Lohan A.J."/>
            <person name="Liu B."/>
            <person name="Lagkouvardos I."/>
            <person name="Roy S."/>
            <person name="Zafar N."/>
            <person name="Bertelli C."/>
            <person name="Schilde C."/>
            <person name="Kianianmomeni A."/>
            <person name="Burglin T.R."/>
            <person name="Frech C."/>
            <person name="Turcotte B."/>
            <person name="Kopec K.O."/>
            <person name="Synnott J.M."/>
            <person name="Choo C."/>
            <person name="Paponov I."/>
            <person name="Finkler A."/>
            <person name="Soon Heng Tan C."/>
            <person name="Hutchins A.P."/>
            <person name="Weinmeier T."/>
            <person name="Rattei T."/>
            <person name="Chu J.S."/>
            <person name="Gimenez G."/>
            <person name="Irimia M."/>
            <person name="Rigden D.J."/>
            <person name="Fitzpatrick D.A."/>
            <person name="Lorenzo-Morales J."/>
            <person name="Bateman A."/>
            <person name="Chiu C.H."/>
            <person name="Tang P."/>
            <person name="Hegemann P."/>
            <person name="Fromm H."/>
            <person name="Raoult D."/>
            <person name="Greub G."/>
            <person name="Miranda-Saavedra D."/>
            <person name="Chen N."/>
            <person name="Nash P."/>
            <person name="Ginger M.L."/>
            <person name="Horn M."/>
            <person name="Schaap P."/>
            <person name="Caler L."/>
            <person name="Loftus B."/>
        </authorList>
    </citation>
    <scope>NUCLEOTIDE SEQUENCE [LARGE SCALE GENOMIC DNA]</scope>
    <source>
        <strain evidence="5 6">Neff</strain>
    </source>
</reference>
<keyword evidence="2" id="KW-1015">Disulfide bond</keyword>
<keyword evidence="6" id="KW-1185">Reference proteome</keyword>
<evidence type="ECO:0000313" key="6">
    <source>
        <dbReference type="Proteomes" id="UP000011083"/>
    </source>
</evidence>
<dbReference type="VEuPathDB" id="AmoebaDB:ACA1_077180"/>
<sequence>MREAGVVGAVVLAMLVLAVVVLVHVADAQTQLGEYFEKKEGRCAQDNPHPKPFKPKKKLAFCHDYQERGCCDRKLTKSIKAAVDALVDPACSNCYAVVADYKCAECSPDSAMFHEGLKSQIRFCWDYCLAIFNTCKDIPLSLGNDPFYLNEGRMTAEEWCADKVDEEPFCFRGFIPTERDSACLCPSHDCHLPSAYHDDYEL</sequence>
<accession>L8GM02</accession>
<dbReference type="Proteomes" id="UP000011083">
    <property type="component" value="Unassembled WGS sequence"/>
</dbReference>
<evidence type="ECO:0000313" key="5">
    <source>
        <dbReference type="EMBL" id="ELR13864.1"/>
    </source>
</evidence>
<evidence type="ECO:0000256" key="1">
    <source>
        <dbReference type="ARBA" id="ARBA00022729"/>
    </source>
</evidence>
<feature type="domain" description="Folate receptor-like" evidence="4">
    <location>
        <begin position="43"/>
        <end position="137"/>
    </location>
</feature>
<evidence type="ECO:0000259" key="4">
    <source>
        <dbReference type="Pfam" id="PF03024"/>
    </source>
</evidence>
<name>L8GM02_ACACF</name>
<organism evidence="5 6">
    <name type="scientific">Acanthamoeba castellanii (strain ATCC 30010 / Neff)</name>
    <dbReference type="NCBI Taxonomy" id="1257118"/>
    <lineage>
        <taxon>Eukaryota</taxon>
        <taxon>Amoebozoa</taxon>
        <taxon>Discosea</taxon>
        <taxon>Longamoebia</taxon>
        <taxon>Centramoebida</taxon>
        <taxon>Acanthamoebidae</taxon>
        <taxon>Acanthamoeba</taxon>
    </lineage>
</organism>
<dbReference type="AlphaFoldDB" id="L8GM02"/>
<dbReference type="GeneID" id="14914388"/>
<evidence type="ECO:0000256" key="3">
    <source>
        <dbReference type="SAM" id="SignalP"/>
    </source>
</evidence>
<dbReference type="OrthoDB" id="10533091at2759"/>
<dbReference type="EMBL" id="KB008074">
    <property type="protein sequence ID" value="ELR13864.1"/>
    <property type="molecule type" value="Genomic_DNA"/>
</dbReference>
<keyword evidence="1 3" id="KW-0732">Signal</keyword>